<dbReference type="InterPro" id="IPR010241">
    <property type="entry name" value="Fd_pln"/>
</dbReference>
<accession>A0A835XTP7</accession>
<dbReference type="EMBL" id="JAEHOE010000122">
    <property type="protein sequence ID" value="KAG2485764.1"/>
    <property type="molecule type" value="Genomic_DNA"/>
</dbReference>
<keyword evidence="2 8" id="KW-0813">Transport</keyword>
<evidence type="ECO:0000256" key="1">
    <source>
        <dbReference type="ARBA" id="ARBA00007874"/>
    </source>
</evidence>
<dbReference type="InterPro" id="IPR001041">
    <property type="entry name" value="2Fe-2S_ferredoxin-type"/>
</dbReference>
<dbReference type="GO" id="GO:0051537">
    <property type="term" value="F:2 iron, 2 sulfur cluster binding"/>
    <property type="evidence" value="ECO:0007669"/>
    <property type="project" value="UniProtKB-KW"/>
</dbReference>
<protein>
    <recommendedName>
        <fullName evidence="8">Ferredoxin</fullName>
    </recommendedName>
</protein>
<comment type="cofactor">
    <cofactor evidence="8">
        <name>[2Fe-2S] cluster</name>
        <dbReference type="ChEBI" id="CHEBI:190135"/>
    </cofactor>
    <text evidence="8">Binds 1 [2Fe-2S] cluster.</text>
</comment>
<sequence>MSAIRSSFVARVGASRPSVRASRPARMQVRALAFKITLKTPAGDKEVECDADTYILDAAESAGLELPYSCRGGACSTCVGKLVSGEVDQSEQQTLEPDQVAKGFVLTCVAYPKSDIVILTDQQDNLQ</sequence>
<comment type="similarity">
    <text evidence="1 8">Belongs to the 2Fe2S plant-type ferredoxin family.</text>
</comment>
<keyword evidence="5 8" id="KW-0249">Electron transport</keyword>
<dbReference type="NCBIfam" id="TIGR02008">
    <property type="entry name" value="fdx_plant"/>
    <property type="match status" value="1"/>
</dbReference>
<dbReference type="FunFam" id="3.10.20.30:FF:000014">
    <property type="entry name" value="Ferredoxin"/>
    <property type="match status" value="1"/>
</dbReference>
<comment type="function">
    <text evidence="8">Ferredoxins are iron-sulfur proteins that transfer electrons in a wide variety of metabolic reactions.</text>
</comment>
<evidence type="ECO:0000256" key="4">
    <source>
        <dbReference type="ARBA" id="ARBA00022723"/>
    </source>
</evidence>
<dbReference type="GO" id="GO:0046872">
    <property type="term" value="F:metal ion binding"/>
    <property type="evidence" value="ECO:0007669"/>
    <property type="project" value="UniProtKB-KW"/>
</dbReference>
<dbReference type="GO" id="GO:0022900">
    <property type="term" value="P:electron transport chain"/>
    <property type="evidence" value="ECO:0007669"/>
    <property type="project" value="InterPro"/>
</dbReference>
<keyword evidence="8" id="KW-0934">Plastid</keyword>
<keyword evidence="8" id="KW-0150">Chloroplast</keyword>
<evidence type="ECO:0000256" key="8">
    <source>
        <dbReference type="RuleBase" id="RU364001"/>
    </source>
</evidence>
<comment type="subcellular location">
    <subcellularLocation>
        <location evidence="8">Plastid</location>
        <location evidence="8">Chloroplast</location>
    </subcellularLocation>
</comment>
<dbReference type="InterPro" id="IPR006058">
    <property type="entry name" value="2Fe2S_fd_BS"/>
</dbReference>
<keyword evidence="11" id="KW-1185">Reference proteome</keyword>
<dbReference type="InterPro" id="IPR036010">
    <property type="entry name" value="2Fe-2S_ferredoxin-like_sf"/>
</dbReference>
<evidence type="ECO:0000256" key="3">
    <source>
        <dbReference type="ARBA" id="ARBA00022714"/>
    </source>
</evidence>
<evidence type="ECO:0000313" key="10">
    <source>
        <dbReference type="EMBL" id="KAG2485764.1"/>
    </source>
</evidence>
<keyword evidence="6 8" id="KW-0408">Iron</keyword>
<gene>
    <name evidence="10" type="ORF">HYH03_015478</name>
</gene>
<evidence type="ECO:0000256" key="7">
    <source>
        <dbReference type="ARBA" id="ARBA00023014"/>
    </source>
</evidence>
<keyword evidence="3 8" id="KW-0001">2Fe-2S</keyword>
<dbReference type="PROSITE" id="PS51085">
    <property type="entry name" value="2FE2S_FER_2"/>
    <property type="match status" value="1"/>
</dbReference>
<dbReference type="GO" id="GO:0009507">
    <property type="term" value="C:chloroplast"/>
    <property type="evidence" value="ECO:0007669"/>
    <property type="project" value="UniProtKB-SubCell"/>
</dbReference>
<dbReference type="Pfam" id="PF00111">
    <property type="entry name" value="Fer2"/>
    <property type="match status" value="1"/>
</dbReference>
<dbReference type="InterPro" id="IPR012675">
    <property type="entry name" value="Beta-grasp_dom_sf"/>
</dbReference>
<evidence type="ECO:0000259" key="9">
    <source>
        <dbReference type="PROSITE" id="PS51085"/>
    </source>
</evidence>
<name>A0A835XTP7_9CHLO</name>
<evidence type="ECO:0000256" key="5">
    <source>
        <dbReference type="ARBA" id="ARBA00022982"/>
    </source>
</evidence>
<dbReference type="OrthoDB" id="1885901at2759"/>
<dbReference type="Gene3D" id="3.10.20.30">
    <property type="match status" value="1"/>
</dbReference>
<proteinExistence type="inferred from homology"/>
<keyword evidence="7 8" id="KW-0411">Iron-sulfur</keyword>
<organism evidence="10 11">
    <name type="scientific">Edaphochlamys debaryana</name>
    <dbReference type="NCBI Taxonomy" id="47281"/>
    <lineage>
        <taxon>Eukaryota</taxon>
        <taxon>Viridiplantae</taxon>
        <taxon>Chlorophyta</taxon>
        <taxon>core chlorophytes</taxon>
        <taxon>Chlorophyceae</taxon>
        <taxon>CS clade</taxon>
        <taxon>Chlamydomonadales</taxon>
        <taxon>Chlamydomonadales incertae sedis</taxon>
        <taxon>Edaphochlamys</taxon>
    </lineage>
</organism>
<dbReference type="AlphaFoldDB" id="A0A835XTP7"/>
<evidence type="ECO:0000256" key="6">
    <source>
        <dbReference type="ARBA" id="ARBA00023004"/>
    </source>
</evidence>
<evidence type="ECO:0000256" key="2">
    <source>
        <dbReference type="ARBA" id="ARBA00022448"/>
    </source>
</evidence>
<dbReference type="SUPFAM" id="SSF54292">
    <property type="entry name" value="2Fe-2S ferredoxin-like"/>
    <property type="match status" value="1"/>
</dbReference>
<dbReference type="Proteomes" id="UP000612055">
    <property type="component" value="Unassembled WGS sequence"/>
</dbReference>
<feature type="domain" description="2Fe-2S ferredoxin-type" evidence="9">
    <location>
        <begin position="34"/>
        <end position="124"/>
    </location>
</feature>
<keyword evidence="4 8" id="KW-0479">Metal-binding</keyword>
<dbReference type="CDD" id="cd00207">
    <property type="entry name" value="fer2"/>
    <property type="match status" value="1"/>
</dbReference>
<dbReference type="PANTHER" id="PTHR43112">
    <property type="entry name" value="FERREDOXIN"/>
    <property type="match status" value="1"/>
</dbReference>
<dbReference type="GO" id="GO:0009055">
    <property type="term" value="F:electron transfer activity"/>
    <property type="evidence" value="ECO:0007669"/>
    <property type="project" value="InterPro"/>
</dbReference>
<reference evidence="10" key="1">
    <citation type="journal article" date="2020" name="bioRxiv">
        <title>Comparative genomics of Chlamydomonas.</title>
        <authorList>
            <person name="Craig R.J."/>
            <person name="Hasan A.R."/>
            <person name="Ness R.W."/>
            <person name="Keightley P.D."/>
        </authorList>
    </citation>
    <scope>NUCLEOTIDE SEQUENCE</scope>
    <source>
        <strain evidence="10">CCAP 11/70</strain>
    </source>
</reference>
<dbReference type="PANTHER" id="PTHR43112:SF3">
    <property type="entry name" value="FERREDOXIN-2, CHLOROPLASTIC"/>
    <property type="match status" value="1"/>
</dbReference>
<dbReference type="PROSITE" id="PS00197">
    <property type="entry name" value="2FE2S_FER_1"/>
    <property type="match status" value="1"/>
</dbReference>
<comment type="caution">
    <text evidence="10">The sequence shown here is derived from an EMBL/GenBank/DDBJ whole genome shotgun (WGS) entry which is preliminary data.</text>
</comment>
<evidence type="ECO:0000313" key="11">
    <source>
        <dbReference type="Proteomes" id="UP000612055"/>
    </source>
</evidence>